<dbReference type="PANTHER" id="PTHR24006:SF733">
    <property type="entry name" value="RE52890P"/>
    <property type="match status" value="1"/>
</dbReference>
<feature type="compositionally biased region" description="Basic and acidic residues" evidence="14">
    <location>
        <begin position="198"/>
        <end position="242"/>
    </location>
</feature>
<evidence type="ECO:0000256" key="4">
    <source>
        <dbReference type="ARBA" id="ARBA00022670"/>
    </source>
</evidence>
<comment type="similarity">
    <text evidence="2">Belongs to the peptidase C19 family.</text>
</comment>
<evidence type="ECO:0000256" key="11">
    <source>
        <dbReference type="ARBA" id="ARBA00041962"/>
    </source>
</evidence>
<feature type="compositionally biased region" description="Basic residues" evidence="14">
    <location>
        <begin position="349"/>
        <end position="363"/>
    </location>
</feature>
<dbReference type="eggNOG" id="KOG1864">
    <property type="taxonomic scope" value="Eukaryota"/>
</dbReference>
<feature type="region of interest" description="Disordered" evidence="14">
    <location>
        <begin position="150"/>
        <end position="363"/>
    </location>
</feature>
<comment type="function">
    <text evidence="7">Ubiquitin thioesterase component of the regulatory network controlling carbon source utilization through ubiquitination and deubiquitination involving creA, creB, creC, creD and acrB. Deubiquitinates the creA catabolic repressor and the quinate permease qutD. Also plays a role in response to carbon starvation and the control of extracellular proteases activity.</text>
</comment>
<evidence type="ECO:0000256" key="7">
    <source>
        <dbReference type="ARBA" id="ARBA00037075"/>
    </source>
</evidence>
<dbReference type="AlphaFoldDB" id="S8ANS3"/>
<keyword evidence="5" id="KW-0378">Hydrolase</keyword>
<dbReference type="GO" id="GO:0005634">
    <property type="term" value="C:nucleus"/>
    <property type="evidence" value="ECO:0007669"/>
    <property type="project" value="TreeGrafter"/>
</dbReference>
<feature type="compositionally biased region" description="Polar residues" evidence="14">
    <location>
        <begin position="305"/>
        <end position="317"/>
    </location>
</feature>
<evidence type="ECO:0000256" key="6">
    <source>
        <dbReference type="ARBA" id="ARBA00022807"/>
    </source>
</evidence>
<dbReference type="HOGENOM" id="CLU_764083_0_0_1"/>
<comment type="catalytic activity">
    <reaction evidence="1">
        <text>Thiol-dependent hydrolysis of ester, thioester, amide, peptide and isopeptide bonds formed by the C-terminal Gly of ubiquitin (a 76-residue protein attached to proteins as an intracellular targeting signal).</text>
        <dbReference type="EC" id="3.4.19.12"/>
    </reaction>
</comment>
<dbReference type="InterPro" id="IPR028889">
    <property type="entry name" value="USP"/>
</dbReference>
<evidence type="ECO:0000259" key="15">
    <source>
        <dbReference type="PROSITE" id="PS50235"/>
    </source>
</evidence>
<evidence type="ECO:0000256" key="12">
    <source>
        <dbReference type="ARBA" id="ARBA00042086"/>
    </source>
</evidence>
<dbReference type="GO" id="GO:0006508">
    <property type="term" value="P:proteolysis"/>
    <property type="evidence" value="ECO:0007669"/>
    <property type="project" value="UniProtKB-KW"/>
</dbReference>
<dbReference type="GO" id="GO:0005829">
    <property type="term" value="C:cytosol"/>
    <property type="evidence" value="ECO:0007669"/>
    <property type="project" value="TreeGrafter"/>
</dbReference>
<proteinExistence type="inferred from homology"/>
<dbReference type="InterPro" id="IPR018200">
    <property type="entry name" value="USP_CS"/>
</dbReference>
<dbReference type="OrthoDB" id="27652at2759"/>
<feature type="compositionally biased region" description="Basic and acidic residues" evidence="14">
    <location>
        <begin position="115"/>
        <end position="130"/>
    </location>
</feature>
<protein>
    <recommendedName>
        <fullName evidence="3">ubiquitinyl hydrolase 1</fullName>
        <ecNumber evidence="3">3.4.19.12</ecNumber>
    </recommendedName>
    <alternativeName>
        <fullName evidence="11">Carbon catabolite repression protein B</fullName>
    </alternativeName>
    <alternativeName>
        <fullName evidence="13">Deubiquitinating enzyme creB</fullName>
    </alternativeName>
    <alternativeName>
        <fullName evidence="9">Ubiquitin thioesterase creB</fullName>
    </alternativeName>
    <alternativeName>
        <fullName evidence="10">Ubiquitin-hydrolyzing enzyme creB</fullName>
    </alternativeName>
    <alternativeName>
        <fullName evidence="12">Ubiquitin-specific-processing protease creB</fullName>
    </alternativeName>
</protein>
<feature type="compositionally biased region" description="Basic and acidic residues" evidence="14">
    <location>
        <begin position="265"/>
        <end position="274"/>
    </location>
</feature>
<name>S8ANS3_DACHA</name>
<keyword evidence="17" id="KW-1185">Reference proteome</keyword>
<dbReference type="SUPFAM" id="SSF54001">
    <property type="entry name" value="Cysteine proteinases"/>
    <property type="match status" value="1"/>
</dbReference>
<evidence type="ECO:0000256" key="1">
    <source>
        <dbReference type="ARBA" id="ARBA00000707"/>
    </source>
</evidence>
<dbReference type="Pfam" id="PF00443">
    <property type="entry name" value="UCH"/>
    <property type="match status" value="1"/>
</dbReference>
<feature type="non-terminal residue" evidence="16">
    <location>
        <position position="1"/>
    </location>
</feature>
<reference evidence="16 17" key="1">
    <citation type="journal article" date="2013" name="PLoS Genet.">
        <title>Genomic mechanisms accounting for the adaptation to parasitism in nematode-trapping fungi.</title>
        <authorList>
            <person name="Meerupati T."/>
            <person name="Andersson K.M."/>
            <person name="Friman E."/>
            <person name="Kumar D."/>
            <person name="Tunlid A."/>
            <person name="Ahren D."/>
        </authorList>
    </citation>
    <scope>NUCLEOTIDE SEQUENCE [LARGE SCALE GENOMIC DNA]</scope>
    <source>
        <strain evidence="16 17">CBS 200.50</strain>
    </source>
</reference>
<evidence type="ECO:0000256" key="13">
    <source>
        <dbReference type="ARBA" id="ARBA00042958"/>
    </source>
</evidence>
<dbReference type="InterPro" id="IPR050164">
    <property type="entry name" value="Peptidase_C19"/>
</dbReference>
<sequence length="363" mass="40673">VYPYHLRLFNTTDDAEDPDRLYELYAVIIHIGGGPYHGHYVAIIKSEEHGWLLYDDEMVEPVDKSFVRNFFGDKPGLACAYVLFYQETTLEAVERENLMDEERAAAKKAKLNKTDVKTDVKKKPSKEKLNGHTNGHVIPVPIEEVPDVAVADGPKTPTLGPQPKTPTGLPPVPAIPTSYLAPKPATPEVTSPVSPIKSRKEREREQKEEKAREKEREKQAKKEEKEREREAKNKSKEEKENGGSHGLGRFRPASIGKKPFGFNRMMEKEREKEPVPPLPATTPTPVTQGDSSTTTTQTGVSTPSLLQSPFTPTTNGSEARDTFNEKHMNGSNHTDDKKKNGKDKEEKHHRASKILRKKLSILG</sequence>
<dbReference type="EMBL" id="AQGS01000041">
    <property type="protein sequence ID" value="EPS44600.1"/>
    <property type="molecule type" value="Genomic_DNA"/>
</dbReference>
<evidence type="ECO:0000256" key="8">
    <source>
        <dbReference type="ARBA" id="ARBA00038752"/>
    </source>
</evidence>
<feature type="region of interest" description="Disordered" evidence="14">
    <location>
        <begin position="115"/>
        <end position="138"/>
    </location>
</feature>
<comment type="subunit">
    <text evidence="8">Interacts with creA, creC and qutD.</text>
</comment>
<organism evidence="16 17">
    <name type="scientific">Dactylellina haptotyla (strain CBS 200.50)</name>
    <name type="common">Nematode-trapping fungus</name>
    <name type="synonym">Monacrosporium haptotylum</name>
    <dbReference type="NCBI Taxonomy" id="1284197"/>
    <lineage>
        <taxon>Eukaryota</taxon>
        <taxon>Fungi</taxon>
        <taxon>Dikarya</taxon>
        <taxon>Ascomycota</taxon>
        <taxon>Pezizomycotina</taxon>
        <taxon>Orbiliomycetes</taxon>
        <taxon>Orbiliales</taxon>
        <taxon>Orbiliaceae</taxon>
        <taxon>Dactylellina</taxon>
    </lineage>
</organism>
<keyword evidence="6" id="KW-0788">Thiol protease</keyword>
<dbReference type="PROSITE" id="PS50235">
    <property type="entry name" value="USP_3"/>
    <property type="match status" value="1"/>
</dbReference>
<dbReference type="Proteomes" id="UP000015100">
    <property type="component" value="Unassembled WGS sequence"/>
</dbReference>
<evidence type="ECO:0000313" key="16">
    <source>
        <dbReference type="EMBL" id="EPS44600.1"/>
    </source>
</evidence>
<dbReference type="EC" id="3.4.19.12" evidence="3"/>
<evidence type="ECO:0000256" key="3">
    <source>
        <dbReference type="ARBA" id="ARBA00012759"/>
    </source>
</evidence>
<dbReference type="PROSITE" id="PS00973">
    <property type="entry name" value="USP_2"/>
    <property type="match status" value="1"/>
</dbReference>
<gene>
    <name evidence="16" type="ORF">H072_1364</name>
</gene>
<evidence type="ECO:0000256" key="10">
    <source>
        <dbReference type="ARBA" id="ARBA00041870"/>
    </source>
</evidence>
<dbReference type="InterPro" id="IPR038765">
    <property type="entry name" value="Papain-like_cys_pep_sf"/>
</dbReference>
<keyword evidence="4" id="KW-0645">Protease</keyword>
<dbReference type="InterPro" id="IPR001394">
    <property type="entry name" value="Peptidase_C19_UCH"/>
</dbReference>
<feature type="domain" description="USP" evidence="15">
    <location>
        <begin position="1"/>
        <end position="88"/>
    </location>
</feature>
<dbReference type="STRING" id="1284197.S8ANS3"/>
<dbReference type="Gene3D" id="3.90.70.10">
    <property type="entry name" value="Cysteine proteinases"/>
    <property type="match status" value="1"/>
</dbReference>
<dbReference type="GO" id="GO:0004843">
    <property type="term" value="F:cysteine-type deubiquitinase activity"/>
    <property type="evidence" value="ECO:0007669"/>
    <property type="project" value="UniProtKB-EC"/>
</dbReference>
<dbReference type="GO" id="GO:0016579">
    <property type="term" value="P:protein deubiquitination"/>
    <property type="evidence" value="ECO:0007669"/>
    <property type="project" value="InterPro"/>
</dbReference>
<evidence type="ECO:0000313" key="17">
    <source>
        <dbReference type="Proteomes" id="UP000015100"/>
    </source>
</evidence>
<evidence type="ECO:0000256" key="5">
    <source>
        <dbReference type="ARBA" id="ARBA00022801"/>
    </source>
</evidence>
<dbReference type="PANTHER" id="PTHR24006">
    <property type="entry name" value="UBIQUITIN CARBOXYL-TERMINAL HYDROLASE"/>
    <property type="match status" value="1"/>
</dbReference>
<feature type="compositionally biased region" description="Low complexity" evidence="14">
    <location>
        <begin position="283"/>
        <end position="304"/>
    </location>
</feature>
<evidence type="ECO:0000256" key="14">
    <source>
        <dbReference type="SAM" id="MobiDB-lite"/>
    </source>
</evidence>
<feature type="compositionally biased region" description="Basic and acidic residues" evidence="14">
    <location>
        <begin position="318"/>
        <end position="348"/>
    </location>
</feature>
<comment type="caution">
    <text evidence="16">The sequence shown here is derived from an EMBL/GenBank/DDBJ whole genome shotgun (WGS) entry which is preliminary data.</text>
</comment>
<evidence type="ECO:0000256" key="2">
    <source>
        <dbReference type="ARBA" id="ARBA00009085"/>
    </source>
</evidence>
<accession>S8ANS3</accession>
<reference evidence="17" key="2">
    <citation type="submission" date="2013-04" db="EMBL/GenBank/DDBJ databases">
        <title>Genomic mechanisms accounting for the adaptation to parasitism in nematode-trapping fungi.</title>
        <authorList>
            <person name="Ahren D.G."/>
        </authorList>
    </citation>
    <scope>NUCLEOTIDE SEQUENCE [LARGE SCALE GENOMIC DNA]</scope>
    <source>
        <strain evidence="17">CBS 200.50</strain>
    </source>
</reference>
<evidence type="ECO:0000256" key="9">
    <source>
        <dbReference type="ARBA" id="ARBA00041772"/>
    </source>
</evidence>